<gene>
    <name evidence="1" type="ORF">PNO30_06730</name>
</gene>
<evidence type="ECO:0000313" key="1">
    <source>
        <dbReference type="EMBL" id="MDB6186459.1"/>
    </source>
</evidence>
<proteinExistence type="predicted"/>
<dbReference type="AlphaFoldDB" id="A0AAW6B7F1"/>
<reference evidence="1" key="1">
    <citation type="submission" date="2023-08" db="EMBL/GenBank/DDBJ databases">
        <title>Dental plaque isolates bound by oral lectin ZG16B.</title>
        <authorList>
            <person name="Ghosh S."/>
        </authorList>
    </citation>
    <scope>NUCLEOTIDE SEQUENCE</scope>
    <source>
        <strain evidence="1">DP3_5B</strain>
    </source>
</reference>
<evidence type="ECO:0000313" key="2">
    <source>
        <dbReference type="Proteomes" id="UP001212217"/>
    </source>
</evidence>
<dbReference type="InterPro" id="IPR036412">
    <property type="entry name" value="HAD-like_sf"/>
</dbReference>
<protein>
    <submittedName>
        <fullName evidence="1">HAD hydrolase family protein</fullName>
    </submittedName>
</protein>
<dbReference type="Gene3D" id="3.40.50.1000">
    <property type="entry name" value="HAD superfamily/HAD-like"/>
    <property type="match status" value="1"/>
</dbReference>
<sequence length="49" mass="5631">MDTQNNSSECFLGYLSRYEADVKKFADYVTKSNNEDGVAYAIENFIKKI</sequence>
<keyword evidence="1" id="KW-0378">Hydrolase</keyword>
<dbReference type="Proteomes" id="UP001212217">
    <property type="component" value="Unassembled WGS sequence"/>
</dbReference>
<dbReference type="RefSeq" id="WP_271987626.1">
    <property type="nucleotide sequence ID" value="NZ_JAQMFS010000084.1"/>
</dbReference>
<name>A0AAW6B7F1_9BACL</name>
<dbReference type="InterPro" id="IPR023214">
    <property type="entry name" value="HAD_sf"/>
</dbReference>
<dbReference type="Pfam" id="PF08282">
    <property type="entry name" value="Hydrolase_3"/>
    <property type="match status" value="1"/>
</dbReference>
<dbReference type="GO" id="GO:0016787">
    <property type="term" value="F:hydrolase activity"/>
    <property type="evidence" value="ECO:0007669"/>
    <property type="project" value="UniProtKB-KW"/>
</dbReference>
<dbReference type="EMBL" id="JAQMFS010000084">
    <property type="protein sequence ID" value="MDB6186459.1"/>
    <property type="molecule type" value="Genomic_DNA"/>
</dbReference>
<organism evidence="1 2">
    <name type="scientific">Gemella haemolysans</name>
    <dbReference type="NCBI Taxonomy" id="1379"/>
    <lineage>
        <taxon>Bacteria</taxon>
        <taxon>Bacillati</taxon>
        <taxon>Bacillota</taxon>
        <taxon>Bacilli</taxon>
        <taxon>Bacillales</taxon>
        <taxon>Gemellaceae</taxon>
        <taxon>Gemella</taxon>
    </lineage>
</organism>
<comment type="caution">
    <text evidence="1">The sequence shown here is derived from an EMBL/GenBank/DDBJ whole genome shotgun (WGS) entry which is preliminary data.</text>
</comment>
<accession>A0AAW6B7F1</accession>
<dbReference type="SUPFAM" id="SSF56784">
    <property type="entry name" value="HAD-like"/>
    <property type="match status" value="1"/>
</dbReference>